<dbReference type="RefSeq" id="WP_004219068.1">
    <property type="nucleotide sequence ID" value="NZ_WDOP01000012.1"/>
</dbReference>
<sequence length="711" mass="80413">MSQQFNESRQSWGLFVWNDNGDGQFIRIIDYVTDSAGNGCYDWVAYPRWWERSRNPSSDDPLDPKTLYNPKLTQIMVKSDSDFKFLQWTPNYNRPDHPFVEIFQGGLRTTEPPLYEVIDCPANRAEELPDVLSQGIQYSGRPTAKILLLFAENNNMLDAAVLDRSMTTIHNGLLTLSNTAPNSVPRVILDRRHVRIINQGFNRGDRLVYNLPTQLKSHSQVVIKPMRDLAQLYVNWYIRKEHAMNGDELMRTAGDVLEQAFEKPANLEEYLGAKPSHNDVRALQTAIKATIRSNTDDVSEIIYDVLKNDDDVMAEFRKQATAQLDDEFEKHKQVLCKQLDELRAQRDEESEKAEQATAQLAELNQQLQRKRGEIRDAQAELELQKEEQHKALQDLENNVALKLGLQQIAQQNHSMMEELTIRHSTAPDSSRQLRMAPMMGPAKTQAATDMQQAVAQNMQILGCTFTGQSNRNNERITHFAAHLCRTLRTTRLLAVDTVHVPTIANTLAFALAGTPAQHTGIPIDFSDFTMLEEFLEHSESPVIVLDNVFDTVNESLLFALNRYSPAKSVVILPIGSFANIRLLAPEVWNKVFYVPTTGMVELSASDKPLHHAQEALKRIDITSRSILAQMDILRRMTSIPQNALVTPSAITAIAQDTASARQWIMPHLCIETYEYQGAEKAHELSQEPTNKTIAAQLAALIDRIDHGSQAR</sequence>
<keyword evidence="1" id="KW-0175">Coiled coil</keyword>
<evidence type="ECO:0000313" key="3">
    <source>
        <dbReference type="Proteomes" id="UP000451386"/>
    </source>
</evidence>
<dbReference type="Proteomes" id="UP000451386">
    <property type="component" value="Unassembled WGS sequence"/>
</dbReference>
<comment type="caution">
    <text evidence="2">The sequence shown here is derived from an EMBL/GenBank/DDBJ whole genome shotgun (WGS) entry which is preliminary data.</text>
</comment>
<dbReference type="AlphaFoldDB" id="A0A7J5TLV7"/>
<dbReference type="EMBL" id="WDOP01000012">
    <property type="protein sequence ID" value="KAB7486081.1"/>
    <property type="molecule type" value="Genomic_DNA"/>
</dbReference>
<reference evidence="2 3" key="1">
    <citation type="journal article" date="2019" name="Nat. Med.">
        <title>A library of human gut bacterial isolates paired with longitudinal multiomics data enables mechanistic microbiome research.</title>
        <authorList>
            <person name="Poyet M."/>
            <person name="Groussin M."/>
            <person name="Gibbons S.M."/>
            <person name="Avila-Pacheco J."/>
            <person name="Jiang X."/>
            <person name="Kearney S.M."/>
            <person name="Perrotta A.R."/>
            <person name="Berdy B."/>
            <person name="Zhao S."/>
            <person name="Lieberman T.D."/>
            <person name="Swanson P.K."/>
            <person name="Smith M."/>
            <person name="Roesemann S."/>
            <person name="Alexander J.E."/>
            <person name="Rich S.A."/>
            <person name="Livny J."/>
            <person name="Vlamakis H."/>
            <person name="Clish C."/>
            <person name="Bullock K."/>
            <person name="Deik A."/>
            <person name="Scott J."/>
            <person name="Pierce K.A."/>
            <person name="Xavier R.J."/>
            <person name="Alm E.J."/>
        </authorList>
    </citation>
    <scope>NUCLEOTIDE SEQUENCE [LARGE SCALE GENOMIC DNA]</scope>
    <source>
        <strain evidence="2 3">BIOML-A13</strain>
    </source>
</reference>
<evidence type="ECO:0000313" key="2">
    <source>
        <dbReference type="EMBL" id="KAB7486081.1"/>
    </source>
</evidence>
<gene>
    <name evidence="2" type="ORF">GBA83_09265</name>
</gene>
<accession>A0A7J5TLV7</accession>
<feature type="coiled-coil region" evidence="1">
    <location>
        <begin position="332"/>
        <end position="398"/>
    </location>
</feature>
<name>A0A7J5TLV7_BIFBI</name>
<organism evidence="2 3">
    <name type="scientific">Bifidobacterium bifidum</name>
    <dbReference type="NCBI Taxonomy" id="1681"/>
    <lineage>
        <taxon>Bacteria</taxon>
        <taxon>Bacillati</taxon>
        <taxon>Actinomycetota</taxon>
        <taxon>Actinomycetes</taxon>
        <taxon>Bifidobacteriales</taxon>
        <taxon>Bifidobacteriaceae</taxon>
        <taxon>Bifidobacterium</taxon>
    </lineage>
</organism>
<proteinExistence type="predicted"/>
<evidence type="ECO:0000256" key="1">
    <source>
        <dbReference type="SAM" id="Coils"/>
    </source>
</evidence>
<protein>
    <submittedName>
        <fullName evidence="2">Uncharacterized protein</fullName>
    </submittedName>
</protein>